<dbReference type="InterPro" id="IPR011873">
    <property type="entry name" value="CHP02147"/>
</dbReference>
<dbReference type="RefSeq" id="WP_061834577.1">
    <property type="nucleotide sequence ID" value="NZ_LUKE01000001.1"/>
</dbReference>
<protein>
    <recommendedName>
        <fullName evidence="1">HTH cro/C1-type domain-containing protein</fullName>
    </recommendedName>
</protein>
<dbReference type="AlphaFoldDB" id="A0A150WRE0"/>
<evidence type="ECO:0000313" key="3">
    <source>
        <dbReference type="Proteomes" id="UP000075320"/>
    </source>
</evidence>
<gene>
    <name evidence="2" type="ORF">AZI86_08235</name>
</gene>
<comment type="caution">
    <text evidence="2">The sequence shown here is derived from an EMBL/GenBank/DDBJ whole genome shotgun (WGS) entry which is preliminary data.</text>
</comment>
<evidence type="ECO:0000313" key="2">
    <source>
        <dbReference type="EMBL" id="KYG67000.1"/>
    </source>
</evidence>
<dbReference type="EMBL" id="LUKE01000001">
    <property type="protein sequence ID" value="KYG67000.1"/>
    <property type="molecule type" value="Genomic_DNA"/>
</dbReference>
<dbReference type="SUPFAM" id="SSF47413">
    <property type="entry name" value="lambda repressor-like DNA-binding domains"/>
    <property type="match status" value="1"/>
</dbReference>
<dbReference type="Pfam" id="PF01381">
    <property type="entry name" value="HTH_3"/>
    <property type="match status" value="1"/>
</dbReference>
<dbReference type="InterPro" id="IPR025537">
    <property type="entry name" value="DUF4423"/>
</dbReference>
<keyword evidence="3" id="KW-1185">Reference proteome</keyword>
<evidence type="ECO:0000259" key="1">
    <source>
        <dbReference type="PROSITE" id="PS50943"/>
    </source>
</evidence>
<dbReference type="OrthoDB" id="5290361at2"/>
<reference evidence="2 3" key="1">
    <citation type="submission" date="2016-03" db="EMBL/GenBank/DDBJ databases">
        <authorList>
            <person name="Ploux O."/>
        </authorList>
    </citation>
    <scope>NUCLEOTIDE SEQUENCE [LARGE SCALE GENOMIC DNA]</scope>
    <source>
        <strain evidence="2 3">R0</strain>
    </source>
</reference>
<feature type="domain" description="HTH cro/C1-type" evidence="1">
    <location>
        <begin position="18"/>
        <end position="72"/>
    </location>
</feature>
<name>A0A150WRE0_BDEBC</name>
<dbReference type="PROSITE" id="PS50943">
    <property type="entry name" value="HTH_CROC1"/>
    <property type="match status" value="1"/>
</dbReference>
<sequence length="257" mass="29497">MILDEQQHIRQVLTDYFVRASQKNPSFSLRAFAKKLEISSSALSEIMRGKRKISLSKALILASKIGLSDKEIQKIRSIFERKSSIDKLTKLSNPFREVILKPNEFDLLADWKFFAIVALMRTKGFKSENSWIAKRLSLTEAEVAQSLQRLIDLGIVQKDRRGNLSEQKCSYRTSEDYPDELIRSRQVEGLSAAIKSIQSAAKGQMGFYSTISADIRNIDKAPDMIEEFLKKFSIFLHEGDPSEVFEFHIQLFPRTRI</sequence>
<organism evidence="2 3">
    <name type="scientific">Bdellovibrio bacteriovorus</name>
    <dbReference type="NCBI Taxonomy" id="959"/>
    <lineage>
        <taxon>Bacteria</taxon>
        <taxon>Pseudomonadati</taxon>
        <taxon>Bdellovibrionota</taxon>
        <taxon>Bdellovibrionia</taxon>
        <taxon>Bdellovibrionales</taxon>
        <taxon>Pseudobdellovibrionaceae</taxon>
        <taxon>Bdellovibrio</taxon>
    </lineage>
</organism>
<accession>A0A150WRE0</accession>
<dbReference type="InterPro" id="IPR001387">
    <property type="entry name" value="Cro/C1-type_HTH"/>
</dbReference>
<dbReference type="CDD" id="cd00093">
    <property type="entry name" value="HTH_XRE"/>
    <property type="match status" value="1"/>
</dbReference>
<dbReference type="Proteomes" id="UP000075320">
    <property type="component" value="Unassembled WGS sequence"/>
</dbReference>
<dbReference type="InterPro" id="IPR010982">
    <property type="entry name" value="Lambda_DNA-bd_dom_sf"/>
</dbReference>
<dbReference type="Pfam" id="PF14394">
    <property type="entry name" value="DUF4423"/>
    <property type="match status" value="1"/>
</dbReference>
<dbReference type="SMART" id="SM00530">
    <property type="entry name" value="HTH_XRE"/>
    <property type="match status" value="1"/>
</dbReference>
<dbReference type="GO" id="GO:0003677">
    <property type="term" value="F:DNA binding"/>
    <property type="evidence" value="ECO:0007669"/>
    <property type="project" value="InterPro"/>
</dbReference>
<proteinExistence type="predicted"/>
<dbReference type="Gene3D" id="1.10.260.40">
    <property type="entry name" value="lambda repressor-like DNA-binding domains"/>
    <property type="match status" value="1"/>
</dbReference>
<dbReference type="NCBIfam" id="TIGR02147">
    <property type="entry name" value="Fsuc_second"/>
    <property type="match status" value="1"/>
</dbReference>